<dbReference type="InterPro" id="IPR054612">
    <property type="entry name" value="Phage_capsid-like_C"/>
</dbReference>
<evidence type="ECO:0000313" key="4">
    <source>
        <dbReference type="Proteomes" id="UP001304298"/>
    </source>
</evidence>
<comment type="subcellular location">
    <subcellularLocation>
        <location evidence="1">Virion</location>
    </subcellularLocation>
</comment>
<evidence type="ECO:0000313" key="3">
    <source>
        <dbReference type="EMBL" id="MEA5366093.1"/>
    </source>
</evidence>
<comment type="caution">
    <text evidence="3">The sequence shown here is derived from an EMBL/GenBank/DDBJ whole genome shotgun (WGS) entry which is preliminary data.</text>
</comment>
<evidence type="ECO:0000259" key="2">
    <source>
        <dbReference type="Pfam" id="PF05065"/>
    </source>
</evidence>
<dbReference type="InterPro" id="IPR024455">
    <property type="entry name" value="Phage_capsid"/>
</dbReference>
<reference evidence="3 4" key="1">
    <citation type="submission" date="2023-12" db="EMBL/GenBank/DDBJ databases">
        <title>Amycolatopsis sp. V23-08.</title>
        <authorList>
            <person name="Somphong A."/>
        </authorList>
    </citation>
    <scope>NUCLEOTIDE SEQUENCE [LARGE SCALE GENOMIC DNA]</scope>
    <source>
        <strain evidence="3 4">V23-08</strain>
    </source>
</reference>
<feature type="domain" description="Phage capsid-like C-terminal" evidence="2">
    <location>
        <begin position="175"/>
        <end position="458"/>
    </location>
</feature>
<dbReference type="Proteomes" id="UP001304298">
    <property type="component" value="Unassembled WGS sequence"/>
</dbReference>
<dbReference type="Pfam" id="PF05065">
    <property type="entry name" value="Phage_capsid"/>
    <property type="match status" value="1"/>
</dbReference>
<dbReference type="SUPFAM" id="SSF56563">
    <property type="entry name" value="Major capsid protein gp5"/>
    <property type="match status" value="1"/>
</dbReference>
<proteinExistence type="predicted"/>
<keyword evidence="4" id="KW-1185">Reference proteome</keyword>
<name>A0ABU5RIU3_9PSEU</name>
<organism evidence="3 4">
    <name type="scientific">Amycolatopsis heterodermiae</name>
    <dbReference type="NCBI Taxonomy" id="3110235"/>
    <lineage>
        <taxon>Bacteria</taxon>
        <taxon>Bacillati</taxon>
        <taxon>Actinomycetota</taxon>
        <taxon>Actinomycetes</taxon>
        <taxon>Pseudonocardiales</taxon>
        <taxon>Pseudonocardiaceae</taxon>
        <taxon>Amycolatopsis</taxon>
    </lineage>
</organism>
<dbReference type="NCBIfam" id="TIGR01554">
    <property type="entry name" value="major_cap_HK97"/>
    <property type="match status" value="1"/>
</dbReference>
<protein>
    <submittedName>
        <fullName evidence="3">Phage major capsid protein</fullName>
    </submittedName>
</protein>
<dbReference type="RefSeq" id="WP_323335094.1">
    <property type="nucleotide sequence ID" value="NZ_JAYFSI010000014.1"/>
</dbReference>
<gene>
    <name evidence="3" type="ORF">VA596_41655</name>
</gene>
<dbReference type="EMBL" id="JAYFSI010000014">
    <property type="protein sequence ID" value="MEA5366093.1"/>
    <property type="molecule type" value="Genomic_DNA"/>
</dbReference>
<sequence length="477" mass="51834">MTTATLSPGMRDRLDRLGIPHTHIGRVVNDLTTIPRNSTELEEFFGDVSQVKKVASNSADLVEFINKYAEQQSRIDDSIEAQVKELAEAQFADILRKSDIDNINRLNLDPSAIPVQRNKFYNSKAPGAGLDKKFGNWADYMAATWIGHTDGDSLAARSEVKKIQNAFGSSIPGDGGFLIPEVLRAELLRVALEQAVVRNRARVVPMDSLSVPYPTIDSTSNASSVYGGITGYWTEEGGTLTDSSPKFGRIELVAKKLTLYSEIPNELFQDSIITLQQFLSESFPEALAWFEDVGFTSGNGVGMPLGYLNASAAVTVAAEAGQPTGTIVWENLVRMYSRMLPSSMNRAVWVANIDTFPQLATMALSVGTGGSAIWIGESQGGNTPPVQILGRPVIFTEKVSTVGTSGDINLVDFGYYLIGDRQVMQSNTSTDYKFGQDKTALRVIERVDGTPWIKSAITPKSGSSNTLSPFVKLADRP</sequence>
<dbReference type="Gene3D" id="3.30.2400.10">
    <property type="entry name" value="Major capsid protein gp5"/>
    <property type="match status" value="1"/>
</dbReference>
<accession>A0ABU5RIU3</accession>
<evidence type="ECO:0000256" key="1">
    <source>
        <dbReference type="ARBA" id="ARBA00004328"/>
    </source>
</evidence>